<evidence type="ECO:0000256" key="6">
    <source>
        <dbReference type="SAM" id="Phobius"/>
    </source>
</evidence>
<evidence type="ECO:0000313" key="8">
    <source>
        <dbReference type="EMBL" id="OAF54392.2"/>
    </source>
</evidence>
<dbReference type="SUPFAM" id="SSF56176">
    <property type="entry name" value="FAD-binding/transporter-associated domain-like"/>
    <property type="match status" value="1"/>
</dbReference>
<dbReference type="AlphaFoldDB" id="A0A176ZYT5"/>
<evidence type="ECO:0000256" key="4">
    <source>
        <dbReference type="ARBA" id="ARBA00022827"/>
    </source>
</evidence>
<feature type="transmembrane region" description="Helical" evidence="6">
    <location>
        <begin position="80"/>
        <end position="103"/>
    </location>
</feature>
<dbReference type="InterPro" id="IPR016169">
    <property type="entry name" value="FAD-bd_PCMH_sub2"/>
</dbReference>
<dbReference type="GeneID" id="36292348"/>
<gene>
    <name evidence="8" type="ORF">VC83_09315</name>
</gene>
<reference evidence="8" key="1">
    <citation type="submission" date="2016-03" db="EMBL/GenBank/DDBJ databases">
        <title>Updated assembly of Pseudogymnoascus destructans, the fungus causing white-nose syndrome of bats.</title>
        <authorList>
            <person name="Palmer J.M."/>
            <person name="Drees K.P."/>
            <person name="Foster J.T."/>
            <person name="Lindner D.L."/>
        </authorList>
    </citation>
    <scope>NUCLEOTIDE SEQUENCE [LARGE SCALE GENOMIC DNA]</scope>
    <source>
        <strain evidence="8">20631-21</strain>
    </source>
</reference>
<comment type="similarity">
    <text evidence="1">Belongs to the oxygen-dependent FAD-linked oxidoreductase family.</text>
</comment>
<dbReference type="Proteomes" id="UP000077154">
    <property type="component" value="Unassembled WGS sequence"/>
</dbReference>
<dbReference type="VEuPathDB" id="FungiDB:GMDG_06315"/>
<evidence type="ECO:0000259" key="7">
    <source>
        <dbReference type="PROSITE" id="PS51387"/>
    </source>
</evidence>
<dbReference type="PANTHER" id="PTHR42973:SF32">
    <property type="entry name" value="FAD-LINKED OXIDOREDUCTASE AFOF"/>
    <property type="match status" value="1"/>
</dbReference>
<dbReference type="Pfam" id="PF01565">
    <property type="entry name" value="FAD_binding_4"/>
    <property type="match status" value="1"/>
</dbReference>
<proteinExistence type="inferred from homology"/>
<dbReference type="Gene3D" id="3.30.465.10">
    <property type="match status" value="1"/>
</dbReference>
<accession>A0A176ZYT5</accession>
<sequence length="497" mass="53778">MAATRSLQKCSLPGRLIFTLGTLIIDLQDQNGGASSRRAAQTTRTGDGSRPWPCESCHAGRPCAFYIRCHWRDSHIETRLYLNCFTVIRIIMHLNLLYLYLLAASLGLAVAQPNLTALYAPGLSAGSEIFYPTDSDYSEVTPRWNLYDAPTYFGAIKPATEADVQHIVKVSAQNNISFLATGRGHGSTGTLAALNGIEIDLSHFRTVDLDAENNKLTVGGAVNFSQLFDPLYNAGKMLPFGNSRCVGLLGASLGGTIGVMQGILGLGVDYLDSVRMVTSNGEIVEASKTKHADLFWGMRGAGANFGIVTSATFHLHDLLNSGDLTSIDLLYPGSANATIYEALKTYDDDIPNELTINVASTYNQTSGQSAVIVNLVWFGPEADVTQHIQPFIVAGPTTTNTKTVRWTDWYTVALFGAYVSPGATDCTYGQYYNAYTLGIAQTDPVAMTALFNNITAFSSENPDFTGFFGVNRYPNAVALSVEDNDTAYPYRGVKSQM</sequence>
<dbReference type="GO" id="GO:0016491">
    <property type="term" value="F:oxidoreductase activity"/>
    <property type="evidence" value="ECO:0007669"/>
    <property type="project" value="UniProtKB-KW"/>
</dbReference>
<name>A0A176ZYT5_9PEZI</name>
<keyword evidence="3" id="KW-0732">Signal</keyword>
<evidence type="ECO:0000256" key="2">
    <source>
        <dbReference type="ARBA" id="ARBA00022630"/>
    </source>
</evidence>
<dbReference type="InterPro" id="IPR050416">
    <property type="entry name" value="FAD-linked_Oxidoreductase"/>
</dbReference>
<keyword evidence="2" id="KW-0285">Flavoprotein</keyword>
<dbReference type="EMBL" id="KV441426">
    <property type="protein sequence ID" value="OAF54392.2"/>
    <property type="molecule type" value="Genomic_DNA"/>
</dbReference>
<protein>
    <recommendedName>
        <fullName evidence="7">FAD-binding PCMH-type domain-containing protein</fullName>
    </recommendedName>
</protein>
<keyword evidence="5" id="KW-0560">Oxidoreductase</keyword>
<dbReference type="InterPro" id="IPR016166">
    <property type="entry name" value="FAD-bd_PCMH"/>
</dbReference>
<feature type="domain" description="FAD-binding PCMH-type" evidence="7">
    <location>
        <begin position="145"/>
        <end position="318"/>
    </location>
</feature>
<dbReference type="eggNOG" id="ENOG502SJ3M">
    <property type="taxonomic scope" value="Eukaryota"/>
</dbReference>
<dbReference type="Gene3D" id="3.40.462.20">
    <property type="match status" value="1"/>
</dbReference>
<evidence type="ECO:0000256" key="3">
    <source>
        <dbReference type="ARBA" id="ARBA00022729"/>
    </source>
</evidence>
<keyword evidence="6" id="KW-0472">Membrane</keyword>
<evidence type="ECO:0000256" key="1">
    <source>
        <dbReference type="ARBA" id="ARBA00005466"/>
    </source>
</evidence>
<keyword evidence="6" id="KW-1133">Transmembrane helix</keyword>
<dbReference type="PANTHER" id="PTHR42973">
    <property type="entry name" value="BINDING OXIDOREDUCTASE, PUTATIVE (AFU_ORTHOLOGUE AFUA_1G17690)-RELATED"/>
    <property type="match status" value="1"/>
</dbReference>
<dbReference type="PROSITE" id="PS51387">
    <property type="entry name" value="FAD_PCMH"/>
    <property type="match status" value="1"/>
</dbReference>
<dbReference type="InterPro" id="IPR036318">
    <property type="entry name" value="FAD-bd_PCMH-like_sf"/>
</dbReference>
<keyword evidence="4" id="KW-0274">FAD</keyword>
<evidence type="ECO:0000256" key="5">
    <source>
        <dbReference type="ARBA" id="ARBA00023002"/>
    </source>
</evidence>
<dbReference type="OrthoDB" id="415825at2759"/>
<dbReference type="InterPro" id="IPR006094">
    <property type="entry name" value="Oxid_FAD_bind_N"/>
</dbReference>
<dbReference type="RefSeq" id="XP_024319698.1">
    <property type="nucleotide sequence ID" value="XM_024472756.1"/>
</dbReference>
<organism evidence="8">
    <name type="scientific">Pseudogymnoascus destructans</name>
    <dbReference type="NCBI Taxonomy" id="655981"/>
    <lineage>
        <taxon>Eukaryota</taxon>
        <taxon>Fungi</taxon>
        <taxon>Dikarya</taxon>
        <taxon>Ascomycota</taxon>
        <taxon>Pezizomycotina</taxon>
        <taxon>Leotiomycetes</taxon>
        <taxon>Thelebolales</taxon>
        <taxon>Thelebolaceae</taxon>
        <taxon>Pseudogymnoascus</taxon>
    </lineage>
</organism>
<dbReference type="GO" id="GO:0071949">
    <property type="term" value="F:FAD binding"/>
    <property type="evidence" value="ECO:0007669"/>
    <property type="project" value="InterPro"/>
</dbReference>
<keyword evidence="6" id="KW-0812">Transmembrane</keyword>